<dbReference type="Pfam" id="PF02263">
    <property type="entry name" value="GBP"/>
    <property type="match status" value="1"/>
</dbReference>
<protein>
    <recommendedName>
        <fullName evidence="1">Guanylate-binding protein N-terminal domain-containing protein</fullName>
    </recommendedName>
</protein>
<name>A0A7J7KKV1_BUGNE</name>
<dbReference type="GO" id="GO:0003924">
    <property type="term" value="F:GTPase activity"/>
    <property type="evidence" value="ECO:0007669"/>
    <property type="project" value="InterPro"/>
</dbReference>
<evidence type="ECO:0000313" key="3">
    <source>
        <dbReference type="Proteomes" id="UP000593567"/>
    </source>
</evidence>
<dbReference type="GO" id="GO:0005525">
    <property type="term" value="F:GTP binding"/>
    <property type="evidence" value="ECO:0007669"/>
    <property type="project" value="InterPro"/>
</dbReference>
<feature type="domain" description="Guanylate-binding protein N-terminal" evidence="1">
    <location>
        <begin position="10"/>
        <end position="104"/>
    </location>
</feature>
<dbReference type="Gene3D" id="3.40.50.300">
    <property type="entry name" value="P-loop containing nucleotide triphosphate hydrolases"/>
    <property type="match status" value="1"/>
</dbReference>
<dbReference type="InterPro" id="IPR027417">
    <property type="entry name" value="P-loop_NTPase"/>
</dbReference>
<accession>A0A7J7KKV1</accession>
<gene>
    <name evidence="2" type="ORF">EB796_003119</name>
</gene>
<reference evidence="2" key="1">
    <citation type="submission" date="2020-06" db="EMBL/GenBank/DDBJ databases">
        <title>Draft genome of Bugula neritina, a colonial animal packing powerful symbionts and potential medicines.</title>
        <authorList>
            <person name="Rayko M."/>
        </authorList>
    </citation>
    <scope>NUCLEOTIDE SEQUENCE [LARGE SCALE GENOMIC DNA]</scope>
    <source>
        <strain evidence="2">Kwan_BN1</strain>
    </source>
</reference>
<organism evidence="2 3">
    <name type="scientific">Bugula neritina</name>
    <name type="common">Brown bryozoan</name>
    <name type="synonym">Sertularia neritina</name>
    <dbReference type="NCBI Taxonomy" id="10212"/>
    <lineage>
        <taxon>Eukaryota</taxon>
        <taxon>Metazoa</taxon>
        <taxon>Spiralia</taxon>
        <taxon>Lophotrochozoa</taxon>
        <taxon>Bryozoa</taxon>
        <taxon>Gymnolaemata</taxon>
        <taxon>Cheilostomatida</taxon>
        <taxon>Flustrina</taxon>
        <taxon>Buguloidea</taxon>
        <taxon>Bugulidae</taxon>
        <taxon>Bugula</taxon>
    </lineage>
</organism>
<keyword evidence="3" id="KW-1185">Reference proteome</keyword>
<evidence type="ECO:0000259" key="1">
    <source>
        <dbReference type="Pfam" id="PF02263"/>
    </source>
</evidence>
<proteinExistence type="predicted"/>
<dbReference type="OrthoDB" id="2135133at2759"/>
<comment type="caution">
    <text evidence="2">The sequence shown here is derived from an EMBL/GenBank/DDBJ whole genome shotgun (WGS) entry which is preliminary data.</text>
</comment>
<dbReference type="InterPro" id="IPR015894">
    <property type="entry name" value="Guanylate-bd_N"/>
</dbReference>
<evidence type="ECO:0000313" key="2">
    <source>
        <dbReference type="EMBL" id="KAF6038574.1"/>
    </source>
</evidence>
<dbReference type="AlphaFoldDB" id="A0A7J7KKV1"/>
<dbReference type="Proteomes" id="UP000593567">
    <property type="component" value="Unassembled WGS sequence"/>
</dbReference>
<dbReference type="EMBL" id="VXIV02000395">
    <property type="protein sequence ID" value="KAF6038574.1"/>
    <property type="molecule type" value="Genomic_DNA"/>
</dbReference>
<sequence length="160" mass="18163">MLDQPIIFTRKNKEKIAIVIIDIQGLGDSDNSDEAVDNLLMYVELQMCNVQIINMNRKFNSFHFVKVASCATYSEMNDKVPSAFGTLVLMARDFTLEEESKLGLQYRQFSAMGLKKRIAAHTDGLPNTEHDIMDVSINKILITSQKHYEELMAEKVCALL</sequence>